<dbReference type="RefSeq" id="WP_163317930.1">
    <property type="nucleotide sequence ID" value="NZ_JAAGAA010000019.1"/>
</dbReference>
<organism evidence="1 2">
    <name type="scientific">Crenobacter caeni</name>
    <dbReference type="NCBI Taxonomy" id="2705474"/>
    <lineage>
        <taxon>Bacteria</taxon>
        <taxon>Pseudomonadati</taxon>
        <taxon>Pseudomonadota</taxon>
        <taxon>Betaproteobacteria</taxon>
        <taxon>Neisseriales</taxon>
        <taxon>Neisseriaceae</taxon>
        <taxon>Crenobacter</taxon>
    </lineage>
</organism>
<name>A0A6B2KW76_9NEIS</name>
<comment type="caution">
    <text evidence="1">The sequence shown here is derived from an EMBL/GenBank/DDBJ whole genome shotgun (WGS) entry which is preliminary data.</text>
</comment>
<dbReference type="AlphaFoldDB" id="A0A6B2KW76"/>
<evidence type="ECO:0000313" key="2">
    <source>
        <dbReference type="Proteomes" id="UP000482578"/>
    </source>
</evidence>
<proteinExistence type="predicted"/>
<keyword evidence="2" id="KW-1185">Reference proteome</keyword>
<evidence type="ECO:0000313" key="1">
    <source>
        <dbReference type="EMBL" id="NDV14273.1"/>
    </source>
</evidence>
<sequence length="578" mass="63826">MKDTRSASQIIYGFLPEQTIDLKGGIWKVREWRAPRRLSEVDSGALKSEILRQARGWETAQTDYYRFLNKLRTGIAEVEPYQIDEANGVLLDAFPKQWICKGCNLVYLTPDAICPCNSRTKGQLPFVAYHDCGEIREVSIERCPTHGEVRLEFAKSASIADLRFKCPKCNWSRQGLPFMKCSCGAPMKFNVHRAAVVYTPRSVVLVNPPLSEARRRLENAGGSARALTWFFGGMKEKSALETAETQSSLASDLLTRGMPPEVVERVVAASGLPVGETAIPELPIDLRAECESQAMKLALATLDSRLRTEDLAAAIAADHELSVQYRAKYPEAMQSAGLASIELIERFPIFTGHYGYTRGDHDPSKSTLRPFRHHDRSRRNVFPVYGDLAQTEALLVRLNPQRVAEWLRLKGHDIHAATSTESTYAAILVAAADAASGESVRSDILHLVHSYSHRFIRTVAIYAGIDRNALSELVLDSMLSFVVYAVPRGDFVLGGLHAVFERELDTLLAEVVHGEHRCPLDPGCSKGKSACMACLHLGEPSCRLFNTHLSRKALFGAGGYFSLLPNPRSARSAAGANT</sequence>
<gene>
    <name evidence="1" type="ORF">GZH52_15995</name>
</gene>
<dbReference type="Proteomes" id="UP000482578">
    <property type="component" value="Unassembled WGS sequence"/>
</dbReference>
<evidence type="ECO:0008006" key="3">
    <source>
        <dbReference type="Google" id="ProtNLM"/>
    </source>
</evidence>
<accession>A0A6B2KW76</accession>
<protein>
    <recommendedName>
        <fullName evidence="3">DUF1998 domain-containing protein</fullName>
    </recommendedName>
</protein>
<dbReference type="EMBL" id="JAAGAA010000019">
    <property type="protein sequence ID" value="NDV14273.1"/>
    <property type="molecule type" value="Genomic_DNA"/>
</dbReference>
<reference evidence="1 2" key="1">
    <citation type="submission" date="2020-02" db="EMBL/GenBank/DDBJ databases">
        <authorList>
            <person name="Yang Z."/>
        </authorList>
    </citation>
    <scope>NUCLEOTIDE SEQUENCE [LARGE SCALE GENOMIC DNA]</scope>
    <source>
        <strain evidence="1 2">HX-7-9</strain>
    </source>
</reference>